<keyword evidence="2" id="KW-0813">Transport</keyword>
<dbReference type="EMBL" id="MSIF01000040">
    <property type="protein sequence ID" value="OLF04649.1"/>
    <property type="molecule type" value="Genomic_DNA"/>
</dbReference>
<feature type="transmembrane region" description="Helical" evidence="6">
    <location>
        <begin position="77"/>
        <end position="97"/>
    </location>
</feature>
<feature type="domain" description="Cation efflux protein transmembrane" evidence="7">
    <location>
        <begin position="10"/>
        <end position="217"/>
    </location>
</feature>
<gene>
    <name evidence="8" type="ORF">BLA60_39755</name>
</gene>
<dbReference type="NCBIfam" id="TIGR01297">
    <property type="entry name" value="CDF"/>
    <property type="match status" value="1"/>
</dbReference>
<evidence type="ECO:0000256" key="6">
    <source>
        <dbReference type="SAM" id="Phobius"/>
    </source>
</evidence>
<feature type="transmembrane region" description="Helical" evidence="6">
    <location>
        <begin position="109"/>
        <end position="130"/>
    </location>
</feature>
<evidence type="ECO:0000256" key="1">
    <source>
        <dbReference type="ARBA" id="ARBA00004141"/>
    </source>
</evidence>
<reference evidence="8 9" key="1">
    <citation type="submission" date="2016-12" db="EMBL/GenBank/DDBJ databases">
        <title>The draft genome sequence of Actinophytocola xinjiangensis.</title>
        <authorList>
            <person name="Wang W."/>
            <person name="Yuan L."/>
        </authorList>
    </citation>
    <scope>NUCLEOTIDE SEQUENCE [LARGE SCALE GENOMIC DNA]</scope>
    <source>
        <strain evidence="8 9">CGMCC 4.4663</strain>
    </source>
</reference>
<dbReference type="OrthoDB" id="9806522at2"/>
<evidence type="ECO:0000256" key="3">
    <source>
        <dbReference type="ARBA" id="ARBA00022692"/>
    </source>
</evidence>
<organism evidence="8 9">
    <name type="scientific">Actinophytocola xinjiangensis</name>
    <dbReference type="NCBI Taxonomy" id="485602"/>
    <lineage>
        <taxon>Bacteria</taxon>
        <taxon>Bacillati</taxon>
        <taxon>Actinomycetota</taxon>
        <taxon>Actinomycetes</taxon>
        <taxon>Pseudonocardiales</taxon>
        <taxon>Pseudonocardiaceae</taxon>
    </lineage>
</organism>
<comment type="caution">
    <text evidence="8">The sequence shown here is derived from an EMBL/GenBank/DDBJ whole genome shotgun (WGS) entry which is preliminary data.</text>
</comment>
<dbReference type="Pfam" id="PF01545">
    <property type="entry name" value="Cation_efflux"/>
    <property type="match status" value="1"/>
</dbReference>
<name>A0A7Z0WG52_9PSEU</name>
<dbReference type="InterPro" id="IPR058533">
    <property type="entry name" value="Cation_efflux_TM"/>
</dbReference>
<keyword evidence="9" id="KW-1185">Reference proteome</keyword>
<dbReference type="SUPFAM" id="SSF161111">
    <property type="entry name" value="Cation efflux protein transmembrane domain-like"/>
    <property type="match status" value="1"/>
</dbReference>
<evidence type="ECO:0000256" key="5">
    <source>
        <dbReference type="ARBA" id="ARBA00023136"/>
    </source>
</evidence>
<dbReference type="PANTHER" id="PTHR13414">
    <property type="entry name" value="HUEL-CATION TRANSPORTER"/>
    <property type="match status" value="1"/>
</dbReference>
<dbReference type="GO" id="GO:0008324">
    <property type="term" value="F:monoatomic cation transmembrane transporter activity"/>
    <property type="evidence" value="ECO:0007669"/>
    <property type="project" value="InterPro"/>
</dbReference>
<keyword evidence="5 6" id="KW-0472">Membrane</keyword>
<dbReference type="GO" id="GO:0016020">
    <property type="term" value="C:membrane"/>
    <property type="evidence" value="ECO:0007669"/>
    <property type="project" value="UniProtKB-SubCell"/>
</dbReference>
<keyword evidence="4 6" id="KW-1133">Transmembrane helix</keyword>
<proteinExistence type="predicted"/>
<dbReference type="GO" id="GO:0006829">
    <property type="term" value="P:zinc ion transport"/>
    <property type="evidence" value="ECO:0007669"/>
    <property type="project" value="InterPro"/>
</dbReference>
<sequence length="316" mass="33561">MAAGGGTKAILAALFANAGIAVSKFVGFLITGSSSMLAESVHSVADTSNQGLLLLGQKTAKRAATREHPFGFGRDRYFYSFIVALMLFTLGSAFAIYEGVHKLQAPEELNAPMVAVVILVVAIVLESFSFRTAIVESRKIKGDVSWWGFIRQSRTPELPVVLLEDAGALFGLVFALFGVGLAVITGDPVWDGVGTLMIGILLGIIAIILIIEMKSLLIGEGATPKEFDAINAAVVGGKVTRLIHIRTQYVGPDELLVAAKIALEPGLSLAEVAGEIDRAESRIRSTVASARLIYLEPDLERSTAERAPESIAPDRA</sequence>
<evidence type="ECO:0000256" key="2">
    <source>
        <dbReference type="ARBA" id="ARBA00022448"/>
    </source>
</evidence>
<dbReference type="PANTHER" id="PTHR13414:SF9">
    <property type="entry name" value="PROTON-COUPLED ZINC ANTIPORTER SLC30A9, MITOCHONDRIAL"/>
    <property type="match status" value="1"/>
</dbReference>
<dbReference type="AlphaFoldDB" id="A0A7Z0WG52"/>
<evidence type="ECO:0000313" key="8">
    <source>
        <dbReference type="EMBL" id="OLF04649.1"/>
    </source>
</evidence>
<protein>
    <submittedName>
        <fullName evidence="8">Cation transporter</fullName>
    </submittedName>
</protein>
<dbReference type="InterPro" id="IPR027469">
    <property type="entry name" value="Cation_efflux_TMD_sf"/>
</dbReference>
<evidence type="ECO:0000313" key="9">
    <source>
        <dbReference type="Proteomes" id="UP000185696"/>
    </source>
</evidence>
<evidence type="ECO:0000256" key="4">
    <source>
        <dbReference type="ARBA" id="ARBA00022989"/>
    </source>
</evidence>
<dbReference type="InterPro" id="IPR040177">
    <property type="entry name" value="SLC30A9"/>
</dbReference>
<feature type="transmembrane region" description="Helical" evidence="6">
    <location>
        <begin position="160"/>
        <end position="184"/>
    </location>
</feature>
<accession>A0A7Z0WG52</accession>
<feature type="transmembrane region" description="Helical" evidence="6">
    <location>
        <begin position="190"/>
        <end position="211"/>
    </location>
</feature>
<keyword evidence="3 6" id="KW-0812">Transmembrane</keyword>
<dbReference type="Proteomes" id="UP000185696">
    <property type="component" value="Unassembled WGS sequence"/>
</dbReference>
<comment type="subcellular location">
    <subcellularLocation>
        <location evidence="1">Membrane</location>
        <topology evidence="1">Multi-pass membrane protein</topology>
    </subcellularLocation>
</comment>
<dbReference type="InterPro" id="IPR002524">
    <property type="entry name" value="Cation_efflux"/>
</dbReference>
<evidence type="ECO:0000259" key="7">
    <source>
        <dbReference type="Pfam" id="PF01545"/>
    </source>
</evidence>
<dbReference type="RefSeq" id="WP_075138271.1">
    <property type="nucleotide sequence ID" value="NZ_MSIF01000040.1"/>
</dbReference>
<dbReference type="Gene3D" id="1.20.1510.10">
    <property type="entry name" value="Cation efflux protein transmembrane domain"/>
    <property type="match status" value="1"/>
</dbReference>